<protein>
    <submittedName>
        <fullName evidence="1">Uncharacterized protein</fullName>
    </submittedName>
</protein>
<dbReference type="EMBL" id="MU394281">
    <property type="protein sequence ID" value="KAI6093052.1"/>
    <property type="molecule type" value="Genomic_DNA"/>
</dbReference>
<reference evidence="1 2" key="1">
    <citation type="journal article" date="2022" name="New Phytol.">
        <title>Ecological generalism drives hyperdiversity of secondary metabolite gene clusters in xylarialean endophytes.</title>
        <authorList>
            <person name="Franco M.E.E."/>
            <person name="Wisecaver J.H."/>
            <person name="Arnold A.E."/>
            <person name="Ju Y.M."/>
            <person name="Slot J.C."/>
            <person name="Ahrendt S."/>
            <person name="Moore L.P."/>
            <person name="Eastman K.E."/>
            <person name="Scott K."/>
            <person name="Konkel Z."/>
            <person name="Mondo S.J."/>
            <person name="Kuo A."/>
            <person name="Hayes R.D."/>
            <person name="Haridas S."/>
            <person name="Andreopoulos B."/>
            <person name="Riley R."/>
            <person name="LaButti K."/>
            <person name="Pangilinan J."/>
            <person name="Lipzen A."/>
            <person name="Amirebrahimi M."/>
            <person name="Yan J."/>
            <person name="Adam C."/>
            <person name="Keymanesh K."/>
            <person name="Ng V."/>
            <person name="Louie K."/>
            <person name="Northen T."/>
            <person name="Drula E."/>
            <person name="Henrissat B."/>
            <person name="Hsieh H.M."/>
            <person name="Youens-Clark K."/>
            <person name="Lutzoni F."/>
            <person name="Miadlikowska J."/>
            <person name="Eastwood D.C."/>
            <person name="Hamelin R.C."/>
            <person name="Grigoriev I.V."/>
            <person name="U'Ren J.M."/>
        </authorList>
    </citation>
    <scope>NUCLEOTIDE SEQUENCE [LARGE SCALE GENOMIC DNA]</scope>
    <source>
        <strain evidence="1 2">ER1909</strain>
    </source>
</reference>
<dbReference type="Proteomes" id="UP001497680">
    <property type="component" value="Unassembled WGS sequence"/>
</dbReference>
<name>A0ACC0DJX4_9PEZI</name>
<keyword evidence="2" id="KW-1185">Reference proteome</keyword>
<organism evidence="1 2">
    <name type="scientific">Hypoxylon rubiginosum</name>
    <dbReference type="NCBI Taxonomy" id="110542"/>
    <lineage>
        <taxon>Eukaryota</taxon>
        <taxon>Fungi</taxon>
        <taxon>Dikarya</taxon>
        <taxon>Ascomycota</taxon>
        <taxon>Pezizomycotina</taxon>
        <taxon>Sordariomycetes</taxon>
        <taxon>Xylariomycetidae</taxon>
        <taxon>Xylariales</taxon>
        <taxon>Hypoxylaceae</taxon>
        <taxon>Hypoxylon</taxon>
    </lineage>
</organism>
<sequence length="294" mass="31679">MAAAKVGHLERTAAEPRDKSLHTVTLAEVNEINNQIRLFRLELSAPLRFLPGQWLDVYVPGISKAGGYTITSPPSKARPSASSGDPGSVELAVQKSPDPPAAWLWQNPDAITYAELQVRVGGNFVWPPPGVNIRGPPLRRAVFVAGGVGINPLMSMLSSLAEGPSVPFEVQVLYSLRDDGSRQAGRLLFLERIADIFREGRLKGRLQLFLTGGSGEDGVVVSGEGEAGGEVPFSARRITVDDVAAAVGDAAERRFAVVYVCGVPTMTDEFVQKLTDSQQGLGIQPHRVLCEKWW</sequence>
<comment type="caution">
    <text evidence="1">The sequence shown here is derived from an EMBL/GenBank/DDBJ whole genome shotgun (WGS) entry which is preliminary data.</text>
</comment>
<evidence type="ECO:0000313" key="1">
    <source>
        <dbReference type="EMBL" id="KAI6093052.1"/>
    </source>
</evidence>
<gene>
    <name evidence="1" type="ORF">F4821DRAFT_74407</name>
</gene>
<proteinExistence type="predicted"/>
<evidence type="ECO:0000313" key="2">
    <source>
        <dbReference type="Proteomes" id="UP001497680"/>
    </source>
</evidence>
<accession>A0ACC0DJX4</accession>